<evidence type="ECO:0000259" key="2">
    <source>
        <dbReference type="Pfam" id="PF26147"/>
    </source>
</evidence>
<reference evidence="3" key="1">
    <citation type="journal article" date="2020" name="Stud. Mycol.">
        <title>101 Dothideomycetes genomes: a test case for predicting lifestyles and emergence of pathogens.</title>
        <authorList>
            <person name="Haridas S."/>
            <person name="Albert R."/>
            <person name="Binder M."/>
            <person name="Bloem J."/>
            <person name="Labutti K."/>
            <person name="Salamov A."/>
            <person name="Andreopoulos B."/>
            <person name="Baker S."/>
            <person name="Barry K."/>
            <person name="Bills G."/>
            <person name="Bluhm B."/>
            <person name="Cannon C."/>
            <person name="Castanera R."/>
            <person name="Culley D."/>
            <person name="Daum C."/>
            <person name="Ezra D."/>
            <person name="Gonzalez J."/>
            <person name="Henrissat B."/>
            <person name="Kuo A."/>
            <person name="Liang C."/>
            <person name="Lipzen A."/>
            <person name="Lutzoni F."/>
            <person name="Magnuson J."/>
            <person name="Mondo S."/>
            <person name="Nolan M."/>
            <person name="Ohm R."/>
            <person name="Pangilinan J."/>
            <person name="Park H.-J."/>
            <person name="Ramirez L."/>
            <person name="Alfaro M."/>
            <person name="Sun H."/>
            <person name="Tritt A."/>
            <person name="Yoshinaga Y."/>
            <person name="Zwiers L.-H."/>
            <person name="Turgeon B."/>
            <person name="Goodwin S."/>
            <person name="Spatafora J."/>
            <person name="Crous P."/>
            <person name="Grigoriev I."/>
        </authorList>
    </citation>
    <scope>NUCLEOTIDE SEQUENCE</scope>
    <source>
        <strain evidence="3">CBS 115976</strain>
    </source>
</reference>
<feature type="compositionally biased region" description="Polar residues" evidence="1">
    <location>
        <begin position="53"/>
        <end position="65"/>
    </location>
</feature>
<dbReference type="PANTHER" id="PTHR47349:SF1">
    <property type="entry name" value="AER328WP"/>
    <property type="match status" value="1"/>
</dbReference>
<organism evidence="3 4">
    <name type="scientific">Microthyrium microscopicum</name>
    <dbReference type="NCBI Taxonomy" id="703497"/>
    <lineage>
        <taxon>Eukaryota</taxon>
        <taxon>Fungi</taxon>
        <taxon>Dikarya</taxon>
        <taxon>Ascomycota</taxon>
        <taxon>Pezizomycotina</taxon>
        <taxon>Dothideomycetes</taxon>
        <taxon>Dothideomycetes incertae sedis</taxon>
        <taxon>Microthyriales</taxon>
        <taxon>Microthyriaceae</taxon>
        <taxon>Microthyrium</taxon>
    </lineage>
</organism>
<feature type="compositionally biased region" description="Polar residues" evidence="1">
    <location>
        <begin position="334"/>
        <end position="353"/>
    </location>
</feature>
<evidence type="ECO:0000313" key="4">
    <source>
        <dbReference type="Proteomes" id="UP000799302"/>
    </source>
</evidence>
<feature type="region of interest" description="Disordered" evidence="1">
    <location>
        <begin position="243"/>
        <end position="276"/>
    </location>
</feature>
<sequence length="868" mass="94876">MPSRKKSKPRIPKKDVEQNEPPTPTTTENEPTSSITNSTSTIESQTPTIPQPEASTETLVSTPARNTRAKATISEARGSGWYGSWKSKARPQATTEVRRESISAKSSSTPKLDQTLTPNLPKESSDAPSPSPRRYLSGSNHGSTKSVPLAATTTNLSITSSKAKERTNGTVKGPATKTATSAEPDPPLPPDPTKTADKDSTPLSSSAASQPVSRGWFGGFWSRPDGYDESKTKVEKDVAAVVDEAKNTPLPGSTPITEADNPTATLNGDANGKTVTTETIDPAKDVTTKARTEDLKSWFWGWSTKQNAETLKNSEDAPMPIDANKAIEAENAKTKTPQLDSVQQQDRPSSRASSLKDGKDGSRKSSGWAFWSKADTDTVEESDIHKQVGELAVANTPSQTNPEVAQFNEVEEPLQKELPKPATKKSKNKKNDRPQTPTIEEVQVKPVSPASKDLLTGAKEARISKEPRQDLVLPEFKRTYSLVQQPSMWQNIKQYFIGGEQHHPHLHIQPHPPRIHKAIAIGVHGFFPNTIIQTLLGPPTGTSIRFSNMAAAAIKSWTEQQGYECEIEKVSLEGEGLIADRVDTLWKLLLNWIDHIRSADMILLACHSQGVPVTIMLIERLIKFGCVSTAKIGICAMAGVNLGPFAEYKTQLFGRSALELFDFTSSQSKVSTAYMSAVQEVLKFGVKIVYAGSLDDQLVSLESSTFSNISHPCIYRICYVDGRIFTSDFITELVGFALKLRNLGLSDHGLIRELSPALAGSLYSGEGHSRLYDCAALYDTAVAHTLETTNPPPHTEVIVKTYEGPPGSKDANPFFLPWAMRGVLEEEMVRNQLSAECQHLLALFDDWKPVSKPLKDVKFRLEALKSKL</sequence>
<feature type="region of interest" description="Disordered" evidence="1">
    <location>
        <begin position="308"/>
        <end position="440"/>
    </location>
</feature>
<keyword evidence="4" id="KW-1185">Reference proteome</keyword>
<feature type="compositionally biased region" description="Polar residues" evidence="1">
    <location>
        <begin position="103"/>
        <end position="118"/>
    </location>
</feature>
<feature type="region of interest" description="Disordered" evidence="1">
    <location>
        <begin position="1"/>
        <end position="229"/>
    </location>
</feature>
<feature type="compositionally biased region" description="Polar residues" evidence="1">
    <location>
        <begin position="250"/>
        <end position="276"/>
    </location>
</feature>
<dbReference type="Proteomes" id="UP000799302">
    <property type="component" value="Unassembled WGS sequence"/>
</dbReference>
<feature type="compositionally biased region" description="Basic and acidic residues" evidence="1">
    <location>
        <begin position="354"/>
        <end position="363"/>
    </location>
</feature>
<dbReference type="PANTHER" id="PTHR47349">
    <property type="entry name" value="CHROMOSOME 8, WHOLE GENOME SHOTGUN SEQUENCE"/>
    <property type="match status" value="1"/>
</dbReference>
<dbReference type="InterPro" id="IPR058934">
    <property type="entry name" value="YMC020W-like"/>
</dbReference>
<feature type="compositionally biased region" description="Basic residues" evidence="1">
    <location>
        <begin position="1"/>
        <end position="11"/>
    </location>
</feature>
<dbReference type="EMBL" id="MU004234">
    <property type="protein sequence ID" value="KAF2669864.1"/>
    <property type="molecule type" value="Genomic_DNA"/>
</dbReference>
<proteinExistence type="predicted"/>
<protein>
    <recommendedName>
        <fullName evidence="2">YMC020W-like alpha/beta hydrolase domain-containing protein</fullName>
    </recommendedName>
</protein>
<dbReference type="InterPro" id="IPR058933">
    <property type="entry name" value="YMC020W-like_ab_hydrolase"/>
</dbReference>
<name>A0A6A6UG48_9PEZI</name>
<evidence type="ECO:0000313" key="3">
    <source>
        <dbReference type="EMBL" id="KAF2669864.1"/>
    </source>
</evidence>
<evidence type="ECO:0000256" key="1">
    <source>
        <dbReference type="SAM" id="MobiDB-lite"/>
    </source>
</evidence>
<dbReference type="Pfam" id="PF26147">
    <property type="entry name" value="AB_HYDROLASE_YMC0-YMC35"/>
    <property type="match status" value="1"/>
</dbReference>
<accession>A0A6A6UG48</accession>
<feature type="compositionally biased region" description="Polar residues" evidence="1">
    <location>
        <begin position="203"/>
        <end position="212"/>
    </location>
</feature>
<gene>
    <name evidence="3" type="ORF">BT63DRAFT_432488</name>
</gene>
<feature type="compositionally biased region" description="Low complexity" evidence="1">
    <location>
        <begin position="25"/>
        <end position="46"/>
    </location>
</feature>
<feature type="compositionally biased region" description="Polar residues" evidence="1">
    <location>
        <begin position="137"/>
        <end position="161"/>
    </location>
</feature>
<dbReference type="OrthoDB" id="5598028at2759"/>
<feature type="domain" description="YMC020W-like alpha/beta hydrolase" evidence="2">
    <location>
        <begin position="473"/>
        <end position="827"/>
    </location>
</feature>
<dbReference type="AlphaFoldDB" id="A0A6A6UG48"/>